<gene>
    <name evidence="1" type="ORF">KC19_9G054800</name>
</gene>
<comment type="caution">
    <text evidence="1">The sequence shown here is derived from an EMBL/GenBank/DDBJ whole genome shotgun (WGS) entry which is preliminary data.</text>
</comment>
<sequence>MIMRIICGWKLEHVPSHVPQHVPQPVPHRFDVIKITHGLKHQKSQLINERYLTLALFQPTSGTVAAEELSYAKIIRKDVQTSEELPSEVTKEFRVKKRSNF</sequence>
<protein>
    <submittedName>
        <fullName evidence="1">Uncharacterized protein</fullName>
    </submittedName>
</protein>
<evidence type="ECO:0000313" key="2">
    <source>
        <dbReference type="Proteomes" id="UP000822688"/>
    </source>
</evidence>
<dbReference type="Proteomes" id="UP000822688">
    <property type="component" value="Chromosome 9"/>
</dbReference>
<organism evidence="1 2">
    <name type="scientific">Ceratodon purpureus</name>
    <name type="common">Fire moss</name>
    <name type="synonym">Dicranum purpureum</name>
    <dbReference type="NCBI Taxonomy" id="3225"/>
    <lineage>
        <taxon>Eukaryota</taxon>
        <taxon>Viridiplantae</taxon>
        <taxon>Streptophyta</taxon>
        <taxon>Embryophyta</taxon>
        <taxon>Bryophyta</taxon>
        <taxon>Bryophytina</taxon>
        <taxon>Bryopsida</taxon>
        <taxon>Dicranidae</taxon>
        <taxon>Pseudoditrichales</taxon>
        <taxon>Ditrichaceae</taxon>
        <taxon>Ceratodon</taxon>
    </lineage>
</organism>
<accession>A0A8T0GRU8</accession>
<dbReference type="AlphaFoldDB" id="A0A8T0GRU8"/>
<proteinExistence type="predicted"/>
<reference evidence="1" key="1">
    <citation type="submission" date="2020-06" db="EMBL/GenBank/DDBJ databases">
        <title>WGS assembly of Ceratodon purpureus strain R40.</title>
        <authorList>
            <person name="Carey S.B."/>
            <person name="Jenkins J."/>
            <person name="Shu S."/>
            <person name="Lovell J.T."/>
            <person name="Sreedasyam A."/>
            <person name="Maumus F."/>
            <person name="Tiley G.P."/>
            <person name="Fernandez-Pozo N."/>
            <person name="Barry K."/>
            <person name="Chen C."/>
            <person name="Wang M."/>
            <person name="Lipzen A."/>
            <person name="Daum C."/>
            <person name="Saski C.A."/>
            <person name="Payton A.C."/>
            <person name="Mcbreen J.C."/>
            <person name="Conrad R.E."/>
            <person name="Kollar L.M."/>
            <person name="Olsson S."/>
            <person name="Huttunen S."/>
            <person name="Landis J.B."/>
            <person name="Wickett N.J."/>
            <person name="Johnson M.G."/>
            <person name="Rensing S.A."/>
            <person name="Grimwood J."/>
            <person name="Schmutz J."/>
            <person name="Mcdaniel S.F."/>
        </authorList>
    </citation>
    <scope>NUCLEOTIDE SEQUENCE</scope>
    <source>
        <strain evidence="1">R40</strain>
    </source>
</reference>
<name>A0A8T0GRU8_CERPU</name>
<evidence type="ECO:0000313" key="1">
    <source>
        <dbReference type="EMBL" id="KAG0561317.1"/>
    </source>
</evidence>
<keyword evidence="2" id="KW-1185">Reference proteome</keyword>
<dbReference type="EMBL" id="CM026430">
    <property type="protein sequence ID" value="KAG0561317.1"/>
    <property type="molecule type" value="Genomic_DNA"/>
</dbReference>